<dbReference type="Pfam" id="PF12833">
    <property type="entry name" value="HTH_18"/>
    <property type="match status" value="1"/>
</dbReference>
<protein>
    <submittedName>
        <fullName evidence="5">Helix-turn-helix transcriptional regulator</fullName>
    </submittedName>
</protein>
<dbReference type="Proteomes" id="UP000713904">
    <property type="component" value="Unassembled WGS sequence"/>
</dbReference>
<organism evidence="5 6">
    <name type="scientific">Peptostreptococcus canis</name>
    <dbReference type="NCBI Taxonomy" id="1159213"/>
    <lineage>
        <taxon>Bacteria</taxon>
        <taxon>Bacillati</taxon>
        <taxon>Bacillota</taxon>
        <taxon>Clostridia</taxon>
        <taxon>Peptostreptococcales</taxon>
        <taxon>Peptostreptococcaceae</taxon>
        <taxon>Peptostreptococcus</taxon>
    </lineage>
</organism>
<dbReference type="EMBL" id="JABGBW010000004">
    <property type="protein sequence ID" value="MBC2576302.1"/>
    <property type="molecule type" value="Genomic_DNA"/>
</dbReference>
<dbReference type="PANTHER" id="PTHR47893">
    <property type="entry name" value="REGULATORY PROTEIN PCHR"/>
    <property type="match status" value="1"/>
</dbReference>
<evidence type="ECO:0000313" key="6">
    <source>
        <dbReference type="Proteomes" id="UP000713904"/>
    </source>
</evidence>
<dbReference type="InterPro" id="IPR018060">
    <property type="entry name" value="HTH_AraC"/>
</dbReference>
<dbReference type="PROSITE" id="PS01124">
    <property type="entry name" value="HTH_ARAC_FAMILY_2"/>
    <property type="match status" value="1"/>
</dbReference>
<name>A0ABR6TLM0_9FIRM</name>
<keyword evidence="3" id="KW-0804">Transcription</keyword>
<keyword evidence="2" id="KW-0238">DNA-binding</keyword>
<dbReference type="SUPFAM" id="SSF46689">
    <property type="entry name" value="Homeodomain-like"/>
    <property type="match status" value="1"/>
</dbReference>
<comment type="caution">
    <text evidence="5">The sequence shown here is derived from an EMBL/GenBank/DDBJ whole genome shotgun (WGS) entry which is preliminary data.</text>
</comment>
<evidence type="ECO:0000313" key="5">
    <source>
        <dbReference type="EMBL" id="MBC2576302.1"/>
    </source>
</evidence>
<proteinExistence type="predicted"/>
<dbReference type="InterPro" id="IPR009057">
    <property type="entry name" value="Homeodomain-like_sf"/>
</dbReference>
<keyword evidence="6" id="KW-1185">Reference proteome</keyword>
<evidence type="ECO:0000256" key="3">
    <source>
        <dbReference type="ARBA" id="ARBA00023163"/>
    </source>
</evidence>
<evidence type="ECO:0000256" key="1">
    <source>
        <dbReference type="ARBA" id="ARBA00023015"/>
    </source>
</evidence>
<gene>
    <name evidence="5" type="ORF">HLB29_06350</name>
</gene>
<dbReference type="PRINTS" id="PR00032">
    <property type="entry name" value="HTHARAC"/>
</dbReference>
<sequence length="316" mass="37038">MSYSQEKFLIDMGFVLDPNCEKYSSLGVTYKITSDEMDGYYWFYDTDLFSINIHDFKVKKDLIVNHKFTDKNEILVQSSFLKCVHGECLSPYQEVSNNMVFVNFVKANVFRFFLHGGFPYFSLGVEFKKKFLEEYIPEKIGIEKEELFNIFQSSNSLNISCDIEKIANEILMYRKNTPGSELFYEVKAKEWLSITINEYFQSGEKGKLSMDDDVSLNNVARYIDDHYSSEIPQALLCEIALMSKTKLKNSFKAKYRMTITEYIQRRRVKVAEHMILTTELSIKEIAKLVGYNSHSRFSKLFKKYTGLYPHDLKKMV</sequence>
<dbReference type="RefSeq" id="WP_185624330.1">
    <property type="nucleotide sequence ID" value="NZ_JABGBW010000004.1"/>
</dbReference>
<feature type="domain" description="HTH araC/xylS-type" evidence="4">
    <location>
        <begin position="217"/>
        <end position="315"/>
    </location>
</feature>
<dbReference type="InterPro" id="IPR020449">
    <property type="entry name" value="Tscrpt_reg_AraC-type_HTH"/>
</dbReference>
<evidence type="ECO:0000256" key="2">
    <source>
        <dbReference type="ARBA" id="ARBA00023125"/>
    </source>
</evidence>
<keyword evidence="1" id="KW-0805">Transcription regulation</keyword>
<dbReference type="InterPro" id="IPR053142">
    <property type="entry name" value="PchR_regulatory_protein"/>
</dbReference>
<dbReference type="Gene3D" id="1.10.10.60">
    <property type="entry name" value="Homeodomain-like"/>
    <property type="match status" value="2"/>
</dbReference>
<accession>A0ABR6TLM0</accession>
<dbReference type="PANTHER" id="PTHR47893:SF1">
    <property type="entry name" value="REGULATORY PROTEIN PCHR"/>
    <property type="match status" value="1"/>
</dbReference>
<evidence type="ECO:0000259" key="4">
    <source>
        <dbReference type="PROSITE" id="PS01124"/>
    </source>
</evidence>
<dbReference type="SMART" id="SM00342">
    <property type="entry name" value="HTH_ARAC"/>
    <property type="match status" value="1"/>
</dbReference>
<reference evidence="5 6" key="1">
    <citation type="submission" date="2020-05" db="EMBL/GenBank/DDBJ databases">
        <title>Draft genome of xy-202 and genomic insight in genome of the genus Peptostreptococcus.</title>
        <authorList>
            <person name="Zhang Z."/>
        </authorList>
    </citation>
    <scope>NUCLEOTIDE SEQUENCE [LARGE SCALE GENOMIC DNA]</scope>
    <source>
        <strain evidence="5 6">DSM 27025</strain>
    </source>
</reference>